<evidence type="ECO:0000313" key="4">
    <source>
        <dbReference type="EMBL" id="KKU26424.1"/>
    </source>
</evidence>
<dbReference type="Pfam" id="PF17479">
    <property type="entry name" value="DUF3048_C"/>
    <property type="match status" value="1"/>
</dbReference>
<evidence type="ECO:0000256" key="1">
    <source>
        <dbReference type="SAM" id="Phobius"/>
    </source>
</evidence>
<feature type="domain" description="DUF3048" evidence="3">
    <location>
        <begin position="231"/>
        <end position="342"/>
    </location>
</feature>
<proteinExistence type="predicted"/>
<feature type="domain" description="DUF3048" evidence="2">
    <location>
        <begin position="66"/>
        <end position="197"/>
    </location>
</feature>
<evidence type="ECO:0000313" key="5">
    <source>
        <dbReference type="Proteomes" id="UP000034175"/>
    </source>
</evidence>
<dbReference type="Pfam" id="PF11258">
    <property type="entry name" value="DUF3048"/>
    <property type="match status" value="1"/>
</dbReference>
<keyword evidence="1" id="KW-1133">Transmembrane helix</keyword>
<dbReference type="Proteomes" id="UP000034175">
    <property type="component" value="Unassembled WGS sequence"/>
</dbReference>
<organism evidence="4 5">
    <name type="scientific">Candidatus Magasanikbacteria bacterium GW2011_GWA2_46_17</name>
    <dbReference type="NCBI Taxonomy" id="1619042"/>
    <lineage>
        <taxon>Bacteria</taxon>
        <taxon>Candidatus Magasanikiibacteriota</taxon>
    </lineage>
</organism>
<dbReference type="InterPro" id="IPR023158">
    <property type="entry name" value="YerB-like_sf"/>
</dbReference>
<evidence type="ECO:0008006" key="6">
    <source>
        <dbReference type="Google" id="ProtNLM"/>
    </source>
</evidence>
<gene>
    <name evidence="4" type="ORF">UX39_C0009G0007</name>
</gene>
<evidence type="ECO:0000259" key="3">
    <source>
        <dbReference type="Pfam" id="PF17479"/>
    </source>
</evidence>
<dbReference type="Gene3D" id="3.50.90.10">
    <property type="entry name" value="YerB-like"/>
    <property type="match status" value="1"/>
</dbReference>
<feature type="transmembrane region" description="Helical" evidence="1">
    <location>
        <begin position="12"/>
        <end position="32"/>
    </location>
</feature>
<dbReference type="InterPro" id="IPR035328">
    <property type="entry name" value="DUF3048_C"/>
</dbReference>
<keyword evidence="1" id="KW-0812">Transmembrane</keyword>
<reference evidence="4 5" key="1">
    <citation type="journal article" date="2015" name="Nature">
        <title>rRNA introns, odd ribosomes, and small enigmatic genomes across a large radiation of phyla.</title>
        <authorList>
            <person name="Brown C.T."/>
            <person name="Hug L.A."/>
            <person name="Thomas B.C."/>
            <person name="Sharon I."/>
            <person name="Castelle C.J."/>
            <person name="Singh A."/>
            <person name="Wilkins M.J."/>
            <person name="Williams K.H."/>
            <person name="Banfield J.F."/>
        </authorList>
    </citation>
    <scope>NUCLEOTIDE SEQUENCE [LARGE SCALE GENOMIC DNA]</scope>
</reference>
<keyword evidence="1" id="KW-0472">Membrane</keyword>
<dbReference type="EMBL" id="LCMA01000009">
    <property type="protein sequence ID" value="KKU26424.1"/>
    <property type="molecule type" value="Genomic_DNA"/>
</dbReference>
<name>A0A0G1P0H5_9BACT</name>
<accession>A0A0G1P0H5</accession>
<dbReference type="InterPro" id="IPR021416">
    <property type="entry name" value="DUF3048_N"/>
</dbReference>
<sequence length="354" mass="40145">MPGQHRNTNKRIVVILVSLCVIFIAWLLLRFFNLSPKTKNFSGGTILTVATSSQFVYFSNLDGVGVAEQEAETPRVVGIMIDNHPDARPQSGLASARVVYEAPVEGGITRYFAIFNNDQAVQKAGPVRSARPYFLDWLAEYGDALYMHVGGSPEALGLIKERGIFDRDEFFWGSYYWRSRDRYAPYNVYTKSERWQTLWDKTAREKSEWEGWKFSGEKPAISTSTSIASSVAIQYKTDYAVDWRYNSSTGKFARFVNNRPHNDPETGDQLRADTVVVQKTIVTIVDSYGRRHIQTIGSGEAIVFRQGIMIEGTWQKNSLEGRTRFYDAEGEEIGFTPGQTWIQVVPLKARVETK</sequence>
<dbReference type="AlphaFoldDB" id="A0A0G1P0H5"/>
<protein>
    <recommendedName>
        <fullName evidence="6">PT repeat-containing protein</fullName>
    </recommendedName>
</protein>
<dbReference type="SUPFAM" id="SSF159774">
    <property type="entry name" value="YerB-like"/>
    <property type="match status" value="1"/>
</dbReference>
<comment type="caution">
    <text evidence="4">The sequence shown here is derived from an EMBL/GenBank/DDBJ whole genome shotgun (WGS) entry which is preliminary data.</text>
</comment>
<evidence type="ECO:0000259" key="2">
    <source>
        <dbReference type="Pfam" id="PF11258"/>
    </source>
</evidence>